<accession>A0AC60VYB8</accession>
<gene>
    <name evidence="1" type="ORF">H2B03_04460</name>
</gene>
<name>A0AC60VYB8_9ARCH</name>
<reference evidence="1 2" key="1">
    <citation type="journal article" date="2020" name="Appl. Environ. Microbiol.">
        <title>Genomic Characteristics of a Novel Species of Ammonia-Oxidizing Archaea from the Jiulong River Estuary.</title>
        <authorList>
            <person name="Zou D."/>
            <person name="Wan R."/>
            <person name="Han L."/>
            <person name="Xu M.N."/>
            <person name="Liu Y."/>
            <person name="Liu H."/>
            <person name="Kao S.J."/>
            <person name="Li M."/>
        </authorList>
    </citation>
    <scope>NUCLEOTIDE SEQUENCE [LARGE SCALE GENOMIC DNA]</scope>
    <source>
        <strain evidence="1">W1bin1</strain>
    </source>
</reference>
<protein>
    <submittedName>
        <fullName evidence="1">CBS domain-containing protein</fullName>
    </submittedName>
</protein>
<evidence type="ECO:0000313" key="1">
    <source>
        <dbReference type="EMBL" id="MBA4452410.1"/>
    </source>
</evidence>
<comment type="caution">
    <text evidence="1">The sequence shown here is derived from an EMBL/GenBank/DDBJ whole genome shotgun (WGS) entry which is preliminary data.</text>
</comment>
<dbReference type="Proteomes" id="UP000559653">
    <property type="component" value="Unassembled WGS sequence"/>
</dbReference>
<dbReference type="EMBL" id="JACEMZ010000023">
    <property type="protein sequence ID" value="MBA4452410.1"/>
    <property type="molecule type" value="Genomic_DNA"/>
</dbReference>
<sequence>MVVSNGESISELTLDRLLSTSLTDTPCVYLNQEREVWVATEMCVQYLESSIDSIVIRNDDLTPVGIIGGYDLLNHIRKTPTRDFQYQNKVKEIMFEDLPIVEKETRFKDLMERWKLSRRAFAITPNSFQGYSPISARKMLDVAIRCQSDITISSMPKKSIVTFSLDDSLGKVIDLMFEHNTRKLMLEYSNQFISDRIILEEISKMLKFQPDVDNFLDIPVSQIELEQVNVLKEDVTLNQLALMLYKMDHPYVIYKDIAVSPWDICLTLLSDDVTSRSADSKKACPHCGGDISWLV</sequence>
<organism evidence="1 2">
    <name type="scientific">Candidatus Nitrosomaritimum aestuariumsis</name>
    <dbReference type="NCBI Taxonomy" id="3342354"/>
    <lineage>
        <taxon>Archaea</taxon>
        <taxon>Nitrososphaerota</taxon>
        <taxon>Nitrososphaeria</taxon>
        <taxon>Nitrosopumilales</taxon>
        <taxon>Nitrosopumilaceae</taxon>
        <taxon>Candidatus Nitrosomaritimum</taxon>
    </lineage>
</organism>
<proteinExistence type="predicted"/>
<evidence type="ECO:0000313" key="2">
    <source>
        <dbReference type="Proteomes" id="UP000559653"/>
    </source>
</evidence>